<gene>
    <name evidence="6" type="ORF">SCF082_LOCUS21161</name>
</gene>
<dbReference type="EMBL" id="CAXAMM010014978">
    <property type="protein sequence ID" value="CAK9035169.1"/>
    <property type="molecule type" value="Genomic_DNA"/>
</dbReference>
<keyword evidence="7" id="KW-1185">Reference proteome</keyword>
<name>A0ABP0LAG1_9DINO</name>
<sequence>GGEQQTMPAYHSSLNDLSVDTVCMMSILPLKTAAKGPAPKGKESEEDIVDEAIKFFRANVLFASFEVKGGADRVLIFLTLYISQCLKRMEKAGDKASGNKILFDLSKEKFPLPGESGWLLGGHIPAPKKRADEDLVRNYMKQLREETGLRLLNVLYQHDESKPDKFWMGFSKRKFMNLMVR</sequence>
<keyword evidence="3" id="KW-0963">Cytoplasm</keyword>
<evidence type="ECO:0000256" key="5">
    <source>
        <dbReference type="ARBA" id="ARBA00023212"/>
    </source>
</evidence>
<protein>
    <submittedName>
        <fullName evidence="6">Actin-related protein 2/3 complex subunit 3 (Arp2/3 complex 21 kDa subunit) (p21-ARC)</fullName>
    </submittedName>
</protein>
<comment type="subcellular location">
    <subcellularLocation>
        <location evidence="1">Cytoplasm</location>
        <location evidence="1">Cytoskeleton</location>
    </subcellularLocation>
</comment>
<dbReference type="SUPFAM" id="SSF69060">
    <property type="entry name" value="Arp2/3 complex 21 kDa subunit ARPC3"/>
    <property type="match status" value="1"/>
</dbReference>
<evidence type="ECO:0000256" key="4">
    <source>
        <dbReference type="ARBA" id="ARBA00023203"/>
    </source>
</evidence>
<keyword evidence="5" id="KW-0206">Cytoskeleton</keyword>
<dbReference type="Pfam" id="PF04062">
    <property type="entry name" value="P21-Arc"/>
    <property type="match status" value="1"/>
</dbReference>
<accession>A0ABP0LAG1</accession>
<proteinExistence type="inferred from homology"/>
<evidence type="ECO:0000256" key="1">
    <source>
        <dbReference type="ARBA" id="ARBA00004245"/>
    </source>
</evidence>
<reference evidence="6 7" key="1">
    <citation type="submission" date="2024-02" db="EMBL/GenBank/DDBJ databases">
        <authorList>
            <person name="Chen Y."/>
            <person name="Shah S."/>
            <person name="Dougan E. K."/>
            <person name="Thang M."/>
            <person name="Chan C."/>
        </authorList>
    </citation>
    <scope>NUCLEOTIDE SEQUENCE [LARGE SCALE GENOMIC DNA]</scope>
</reference>
<evidence type="ECO:0000313" key="7">
    <source>
        <dbReference type="Proteomes" id="UP001642464"/>
    </source>
</evidence>
<comment type="caution">
    <text evidence="6">The sequence shown here is derived from an EMBL/GenBank/DDBJ whole genome shotgun (WGS) entry which is preliminary data.</text>
</comment>
<feature type="non-terminal residue" evidence="6">
    <location>
        <position position="1"/>
    </location>
</feature>
<comment type="similarity">
    <text evidence="2">Belongs to the ARPC3 family.</text>
</comment>
<dbReference type="InterPro" id="IPR036753">
    <property type="entry name" value="ARPC3_sf"/>
</dbReference>
<dbReference type="PANTHER" id="PTHR12391">
    <property type="entry name" value="ARP2/3 COMPLEX 21 KD SUBUNIT"/>
    <property type="match status" value="1"/>
</dbReference>
<dbReference type="InterPro" id="IPR007204">
    <property type="entry name" value="ARPC3"/>
</dbReference>
<dbReference type="Gene3D" id="1.10.1760.10">
    <property type="entry name" value="Actin-related protein 2/3 complex subunit 3"/>
    <property type="match status" value="1"/>
</dbReference>
<keyword evidence="4" id="KW-0009">Actin-binding</keyword>
<evidence type="ECO:0000256" key="2">
    <source>
        <dbReference type="ARBA" id="ARBA00010856"/>
    </source>
</evidence>
<evidence type="ECO:0000313" key="6">
    <source>
        <dbReference type="EMBL" id="CAK9035169.1"/>
    </source>
</evidence>
<dbReference type="PIRSF" id="PIRSF016315">
    <property type="entry name" value="ARP2/3_P21-Arc"/>
    <property type="match status" value="1"/>
</dbReference>
<organism evidence="6 7">
    <name type="scientific">Durusdinium trenchii</name>
    <dbReference type="NCBI Taxonomy" id="1381693"/>
    <lineage>
        <taxon>Eukaryota</taxon>
        <taxon>Sar</taxon>
        <taxon>Alveolata</taxon>
        <taxon>Dinophyceae</taxon>
        <taxon>Suessiales</taxon>
        <taxon>Symbiodiniaceae</taxon>
        <taxon>Durusdinium</taxon>
    </lineage>
</organism>
<evidence type="ECO:0000256" key="3">
    <source>
        <dbReference type="ARBA" id="ARBA00022490"/>
    </source>
</evidence>
<dbReference type="Proteomes" id="UP001642464">
    <property type="component" value="Unassembled WGS sequence"/>
</dbReference>